<dbReference type="Proteomes" id="UP001380953">
    <property type="component" value="Unassembled WGS sequence"/>
</dbReference>
<accession>A0ACC6PG01</accession>
<dbReference type="EMBL" id="JBBKAR010000046">
    <property type="protein sequence ID" value="MEJ8305815.1"/>
    <property type="molecule type" value="Genomic_DNA"/>
</dbReference>
<gene>
    <name evidence="1" type="ORF">WKI47_18040</name>
</gene>
<evidence type="ECO:0000313" key="1">
    <source>
        <dbReference type="EMBL" id="MEJ8305815.1"/>
    </source>
</evidence>
<organism evidence="1 2">
    <name type="scientific">Saccharibacillus sacchari</name>
    <dbReference type="NCBI Taxonomy" id="456493"/>
    <lineage>
        <taxon>Bacteria</taxon>
        <taxon>Bacillati</taxon>
        <taxon>Bacillota</taxon>
        <taxon>Bacilli</taxon>
        <taxon>Bacillales</taxon>
        <taxon>Paenibacillaceae</taxon>
        <taxon>Saccharibacillus</taxon>
    </lineage>
</organism>
<protein>
    <submittedName>
        <fullName evidence="1">MarR family transcriptional regulator</fullName>
    </submittedName>
</protein>
<sequence length="141" mass="16009">MCPVTPETSILERLQLLNNRISTAFSGCAGISATRFRLLQELFAAEEVGQTALQKSLGIDGAAVTRHLKQLEAKDFVSRRNCPDDNRVTLVHLTERGREHIEGFVQEKSRLIEDLFHGFDAEERERLANMLERMQRNADTL</sequence>
<proteinExistence type="predicted"/>
<comment type="caution">
    <text evidence="1">The sequence shown here is derived from an EMBL/GenBank/DDBJ whole genome shotgun (WGS) entry which is preliminary data.</text>
</comment>
<reference evidence="1" key="1">
    <citation type="submission" date="2024-03" db="EMBL/GenBank/DDBJ databases">
        <title>Whole genome sequecning of epiphytes from Marcgravia umbellata leaves.</title>
        <authorList>
            <person name="Kumar G."/>
            <person name="Savka M.A."/>
        </authorList>
    </citation>
    <scope>NUCLEOTIDE SEQUENCE</scope>
    <source>
        <strain evidence="1">RIT_BL5</strain>
    </source>
</reference>
<evidence type="ECO:0000313" key="2">
    <source>
        <dbReference type="Proteomes" id="UP001380953"/>
    </source>
</evidence>
<name>A0ACC6PG01_9BACL</name>
<keyword evidence="2" id="KW-1185">Reference proteome</keyword>